<feature type="transmembrane region" description="Helical" evidence="1">
    <location>
        <begin position="7"/>
        <end position="28"/>
    </location>
</feature>
<dbReference type="EMBL" id="LXND01000001">
    <property type="protein sequence ID" value="OAD65004.1"/>
    <property type="molecule type" value="Genomic_DNA"/>
</dbReference>
<dbReference type="Proteomes" id="UP000077280">
    <property type="component" value="Unassembled WGS sequence"/>
</dbReference>
<feature type="transmembrane region" description="Helical" evidence="1">
    <location>
        <begin position="40"/>
        <end position="58"/>
    </location>
</feature>
<comment type="caution">
    <text evidence="2">The sequence shown here is derived from an EMBL/GenBank/DDBJ whole genome shotgun (WGS) entry which is preliminary data.</text>
</comment>
<feature type="transmembrane region" description="Helical" evidence="1">
    <location>
        <begin position="116"/>
        <end position="133"/>
    </location>
</feature>
<organism evidence="2 5">
    <name type="scientific">Pediococcus parvulus</name>
    <dbReference type="NCBI Taxonomy" id="54062"/>
    <lineage>
        <taxon>Bacteria</taxon>
        <taxon>Bacillati</taxon>
        <taxon>Bacillota</taxon>
        <taxon>Bacilli</taxon>
        <taxon>Lactobacillales</taxon>
        <taxon>Lactobacillaceae</taxon>
        <taxon>Pediococcus</taxon>
    </lineage>
</organism>
<evidence type="ECO:0000256" key="1">
    <source>
        <dbReference type="SAM" id="Phobius"/>
    </source>
</evidence>
<keyword evidence="1" id="KW-1133">Transmembrane helix</keyword>
<sequence>MNNLKKIWLTHLQPIILLWLVIIFWIYRNNGLSGFSDAENFGFIFYLPFVMAVIFFGWGIWKRKMLPMLTAVTLVVTALVNPPFHFGYALILLWLLIPICSYLFECTLIRRRRKYSIIALGVMLLCIIGMFLTPKTAVRAPILVFGT</sequence>
<evidence type="ECO:0000313" key="3">
    <source>
        <dbReference type="EMBL" id="OAD65004.1"/>
    </source>
</evidence>
<dbReference type="AlphaFoldDB" id="A0AAP5TE14"/>
<reference evidence="2" key="2">
    <citation type="submission" date="2019-10" db="EMBL/GenBank/DDBJ databases">
        <title>Malate fermentation in French cider.</title>
        <authorList>
            <person name="Cousin F.J."/>
            <person name="Medina Fernandez S."/>
            <person name="Misery B."/>
            <person name="Laplace J.-M."/>
            <person name="Cretenet M."/>
        </authorList>
    </citation>
    <scope>NUCLEOTIDE SEQUENCE</scope>
    <source>
        <strain evidence="2">UCMA15901</strain>
    </source>
</reference>
<feature type="transmembrane region" description="Helical" evidence="1">
    <location>
        <begin position="65"/>
        <end position="80"/>
    </location>
</feature>
<keyword evidence="1" id="KW-0472">Membrane</keyword>
<protein>
    <submittedName>
        <fullName evidence="2">Uncharacterized protein</fullName>
    </submittedName>
</protein>
<keyword evidence="1" id="KW-0812">Transmembrane</keyword>
<dbReference type="RefSeq" id="WP_068804650.1">
    <property type="nucleotide sequence ID" value="NZ_LXND01000001.1"/>
</dbReference>
<feature type="transmembrane region" description="Helical" evidence="1">
    <location>
        <begin position="86"/>
        <end position="104"/>
    </location>
</feature>
<name>A0AAP5TE14_9LACO</name>
<accession>A0AAP5TE14</accession>
<dbReference type="EMBL" id="WERX01000026">
    <property type="protein sequence ID" value="MDV7694813.1"/>
    <property type="molecule type" value="Genomic_DNA"/>
</dbReference>
<reference evidence="3 4" key="1">
    <citation type="submission" date="2016-05" db="EMBL/GenBank/DDBJ databases">
        <title>Draft genome sequence of Pediococcus parvulus 2.6, a probiotic beta-glucan producer strain.</title>
        <authorList>
            <person name="Mohedano M.L."/>
            <person name="Perez-Ramos A."/>
            <person name="Duenas M.T."/>
            <person name="Lamontanara A."/>
            <person name="Orru L."/>
            <person name="Spano G."/>
            <person name="Capozzi V."/>
            <person name="Lopez P."/>
        </authorList>
    </citation>
    <scope>NUCLEOTIDE SEQUENCE [LARGE SCALE GENOMIC DNA]</scope>
    <source>
        <strain evidence="3 4">2.6</strain>
    </source>
</reference>
<dbReference type="Proteomes" id="UP001275867">
    <property type="component" value="Unassembled WGS sequence"/>
</dbReference>
<evidence type="ECO:0000313" key="5">
    <source>
        <dbReference type="Proteomes" id="UP001275867"/>
    </source>
</evidence>
<proteinExistence type="predicted"/>
<evidence type="ECO:0000313" key="4">
    <source>
        <dbReference type="Proteomes" id="UP000077280"/>
    </source>
</evidence>
<evidence type="ECO:0000313" key="2">
    <source>
        <dbReference type="EMBL" id="MDV7694813.1"/>
    </source>
</evidence>
<gene>
    <name evidence="3" type="ORF">A7K95_00095</name>
    <name evidence="2" type="ORF">GA842_08030</name>
</gene>
<keyword evidence="4" id="KW-1185">Reference proteome</keyword>